<dbReference type="Pfam" id="PF20843">
    <property type="entry name" value="Rax2_3"/>
    <property type="match status" value="1"/>
</dbReference>
<evidence type="ECO:0000256" key="1">
    <source>
        <dbReference type="SAM" id="Phobius"/>
    </source>
</evidence>
<dbReference type="Pfam" id="PF20842">
    <property type="entry name" value="Rax2_2"/>
    <property type="match status" value="1"/>
</dbReference>
<dbReference type="GO" id="GO:0005621">
    <property type="term" value="C:cellular bud scar"/>
    <property type="evidence" value="ECO:0007669"/>
    <property type="project" value="TreeGrafter"/>
</dbReference>
<feature type="domain" description="Rax2-like second" evidence="4">
    <location>
        <begin position="284"/>
        <end position="444"/>
    </location>
</feature>
<evidence type="ECO:0000256" key="2">
    <source>
        <dbReference type="SAM" id="SignalP"/>
    </source>
</evidence>
<keyword evidence="1" id="KW-0472">Membrane</keyword>
<gene>
    <name evidence="6" type="ORF">SCODWIG_00045</name>
</gene>
<organism evidence="6 7">
    <name type="scientific">Saccharomycodes ludwigii</name>
    <dbReference type="NCBI Taxonomy" id="36035"/>
    <lineage>
        <taxon>Eukaryota</taxon>
        <taxon>Fungi</taxon>
        <taxon>Dikarya</taxon>
        <taxon>Ascomycota</taxon>
        <taxon>Saccharomycotina</taxon>
        <taxon>Saccharomycetes</taxon>
        <taxon>Saccharomycodales</taxon>
        <taxon>Saccharomycodaceae</taxon>
        <taxon>Saccharomycodes</taxon>
    </lineage>
</organism>
<feature type="chain" id="PRO_5017068971" description="Bud site selection protein RAX2" evidence="2">
    <location>
        <begin position="22"/>
        <end position="1340"/>
    </location>
</feature>
<dbReference type="PANTHER" id="PTHR31778:SF2">
    <property type="entry name" value="BUD SITE SELECTION PROTEIN RAX2"/>
    <property type="match status" value="1"/>
</dbReference>
<evidence type="ECO:0000259" key="5">
    <source>
        <dbReference type="Pfam" id="PF20843"/>
    </source>
</evidence>
<keyword evidence="7" id="KW-1185">Reference proteome</keyword>
<keyword evidence="1" id="KW-1133">Transmembrane helix</keyword>
<dbReference type="OrthoDB" id="2503993at2759"/>
<sequence length="1340" mass="149998">MLRSCCLYFFVLIHLLLFSKADTLTESLIDHFNATSVDLPSINFSSYKNNEFNIFGLTDSSPLLLYKYFGQENFTSKSLFAGNELIYFNNNPTNLYDNTTTKYIKINQLTNHNNIPSTMIDHITYFKEDSFILSGYGYLSATNGDASYNLAKQLFLNLTSLQYFEIFDQELSSVNSILVDSNIVYFGGDFSFNNESHSIAIWNYTSNSTSSLPYVRGFGSNSTINSILKLNNDSILFAGRFNTLDNFTYLEIPEYYTNTTLNTTTYMSENYTNGNDSSINDQQVSQLIPLIYSTWNTDNGGNSQLSNEQSFICPNVQNTDVDDQDNWIGYDSSSSFFSINFLNAEQPSKMRIFNSQLNPVTLFRVLSLPTSGIMNLTYLDPLTNTIKSCDAFCPLYHNITTEQQQNVYINDNTTSLSYSPFYQDFAFVNEVEMEGLEFLSLSGVNTEVGLAGFQLFERLFFTYANNTLNDPECNSAGNYSSASISTTTDWYRGYDGESYIASKFESNINNITDNTPFVKFNPLINYNGNYTINLYTPGCTQDSTCSQRSIVNVTIYYQDDENSSTDELKSQSKIIYQNNDNDKYDNIYTGYLYSAPVIKMVYFDTVLPENTISIMVADRLSVYPNEIPDPYSSTTTITRNYTESYSVNKTIELNGLFQYQPSNFTNSNLNTSQKIGNTSLNRYIIDVFGTNDLLNLYAVPSVNDSVFLASSTLDGIIKLQLDNQTNEIMQDSKLNSGGSVSSVGVFDNDIDIFFGNFNVSNQELSMLYYNQTFNSFGKLPDNQTIRTFQNITFSNGTTYLVFNNKYFFNLNTRSYVLNNSDFQTSVWSADSNSNGDTLFYGGLFDISGFSSVATNQPISITDNLSTIGTFGIPASNGNVNEVYAAVYINESLTGYAIESKANDSLFNYVTLFDSVHNQTRDLTSRTFKNKISNMAFVDNKLLSVGTEGTEFTIFNLSSTNNTISTIAMDLNSTLDTSSIQSVLYFSKNNTYLVGGEFKIGDCNGLCLLNMNTRSWSTFLNNSISGEISKMQFSNITGLLYIAGNFTKNNNGTFSNTSDVQSVQFANVNLTSSQINLLRYNDDDHLVNDFVIASDSTDTNYDSVTVISDNYIYQYSNGSWSDILNDNSFNLNSTTFTSIQLLSKAGSNISSKKKRNTGDIISSNTDNTLLVVGHLNHSSYGIFGAMLYSDGNWIPYLQTVDFSTNSDDKISPVLFMNQDISKFLSSEIPLKSSNTTNITHATTTTSSFYSTSTIMTTIMTSSSTPTSTTPQIPTGIKKIDRGFIVLIGLALSIGTVALLGLIGLLVMLWYTEKNKTRRLTPRINEDEMLKTVPPEKLMRYI</sequence>
<evidence type="ECO:0000259" key="3">
    <source>
        <dbReference type="Pfam" id="PF12768"/>
    </source>
</evidence>
<evidence type="ECO:0008006" key="8">
    <source>
        <dbReference type="Google" id="ProtNLM"/>
    </source>
</evidence>
<keyword evidence="2" id="KW-0732">Signal</keyword>
<reference evidence="7" key="1">
    <citation type="submission" date="2018-06" db="EMBL/GenBank/DDBJ databases">
        <authorList>
            <person name="Guldener U."/>
        </authorList>
    </citation>
    <scope>NUCLEOTIDE SEQUENCE [LARGE SCALE GENOMIC DNA]</scope>
    <source>
        <strain evidence="7">UTAD17</strain>
    </source>
</reference>
<dbReference type="InterPro" id="IPR011043">
    <property type="entry name" value="Gal_Oxase/kelch_b-propeller"/>
</dbReference>
<dbReference type="PANTHER" id="PTHR31778">
    <property type="entry name" value="BUD SITE SELECTION PROTEIN RAX2"/>
    <property type="match status" value="1"/>
</dbReference>
<evidence type="ECO:0000313" key="7">
    <source>
        <dbReference type="Proteomes" id="UP000262825"/>
    </source>
</evidence>
<dbReference type="VEuPathDB" id="FungiDB:SCODWIG_00045"/>
<dbReference type="InterPro" id="IPR048265">
    <property type="entry name" value="Rax2-like_third"/>
</dbReference>
<evidence type="ECO:0000259" key="4">
    <source>
        <dbReference type="Pfam" id="PF20842"/>
    </source>
</evidence>
<dbReference type="Pfam" id="PF12768">
    <property type="entry name" value="Rax2"/>
    <property type="match status" value="1"/>
</dbReference>
<protein>
    <recommendedName>
        <fullName evidence="8">Bud site selection protein RAX2</fullName>
    </recommendedName>
</protein>
<keyword evidence="1" id="KW-0812">Transmembrane</keyword>
<feature type="transmembrane region" description="Helical" evidence="1">
    <location>
        <begin position="1282"/>
        <end position="1309"/>
    </location>
</feature>
<dbReference type="GO" id="GO:0005935">
    <property type="term" value="C:cellular bud neck"/>
    <property type="evidence" value="ECO:0007669"/>
    <property type="project" value="TreeGrafter"/>
</dbReference>
<name>A0A376B1C5_9ASCO</name>
<dbReference type="Proteomes" id="UP000262825">
    <property type="component" value="Unassembled WGS sequence"/>
</dbReference>
<feature type="domain" description="Rax2-like third" evidence="5">
    <location>
        <begin position="461"/>
        <end position="622"/>
    </location>
</feature>
<dbReference type="GO" id="GO:0000282">
    <property type="term" value="P:cellular bud site selection"/>
    <property type="evidence" value="ECO:0007669"/>
    <property type="project" value="TreeGrafter"/>
</dbReference>
<dbReference type="GO" id="GO:1902929">
    <property type="term" value="C:plasma membrane of growing cell tip"/>
    <property type="evidence" value="ECO:0007669"/>
    <property type="project" value="TreeGrafter"/>
</dbReference>
<accession>A0A376B1C5</accession>
<feature type="signal peptide" evidence="2">
    <location>
        <begin position="1"/>
        <end position="21"/>
    </location>
</feature>
<dbReference type="SUPFAM" id="SSF50965">
    <property type="entry name" value="Galactose oxidase, central domain"/>
    <property type="match status" value="1"/>
</dbReference>
<dbReference type="InterPro" id="IPR024982">
    <property type="entry name" value="Rax2-like_C"/>
</dbReference>
<feature type="domain" description="Rax2-like C-terminal" evidence="3">
    <location>
        <begin position="962"/>
        <end position="1225"/>
    </location>
</feature>
<dbReference type="InterPro" id="IPR048266">
    <property type="entry name" value="Rax2-like_second"/>
</dbReference>
<dbReference type="EMBL" id="UFAJ01000003">
    <property type="protein sequence ID" value="SSD58284.1"/>
    <property type="molecule type" value="Genomic_DNA"/>
</dbReference>
<proteinExistence type="predicted"/>
<evidence type="ECO:0000313" key="6">
    <source>
        <dbReference type="EMBL" id="SSD58284.1"/>
    </source>
</evidence>